<feature type="chain" id="PRO_5045786270" evidence="1">
    <location>
        <begin position="28"/>
        <end position="60"/>
    </location>
</feature>
<protein>
    <submittedName>
        <fullName evidence="2">Uncharacterized protein</fullName>
    </submittedName>
</protein>
<evidence type="ECO:0000313" key="3">
    <source>
        <dbReference type="Proteomes" id="UP001501508"/>
    </source>
</evidence>
<dbReference type="EMBL" id="BAABEY010000031">
    <property type="protein sequence ID" value="GAA4444163.1"/>
    <property type="molecule type" value="Genomic_DNA"/>
</dbReference>
<feature type="signal peptide" evidence="1">
    <location>
        <begin position="1"/>
        <end position="27"/>
    </location>
</feature>
<reference evidence="3" key="1">
    <citation type="journal article" date="2019" name="Int. J. Syst. Evol. Microbiol.">
        <title>The Global Catalogue of Microorganisms (GCM) 10K type strain sequencing project: providing services to taxonomists for standard genome sequencing and annotation.</title>
        <authorList>
            <consortium name="The Broad Institute Genomics Platform"/>
            <consortium name="The Broad Institute Genome Sequencing Center for Infectious Disease"/>
            <person name="Wu L."/>
            <person name="Ma J."/>
        </authorList>
    </citation>
    <scope>NUCLEOTIDE SEQUENCE [LARGE SCALE GENOMIC DNA]</scope>
    <source>
        <strain evidence="3">JCM 31920</strain>
    </source>
</reference>
<accession>A0ABP8M436</accession>
<proteinExistence type="predicted"/>
<evidence type="ECO:0000313" key="2">
    <source>
        <dbReference type="EMBL" id="GAA4444163.1"/>
    </source>
</evidence>
<dbReference type="Proteomes" id="UP001501508">
    <property type="component" value="Unassembled WGS sequence"/>
</dbReference>
<comment type="caution">
    <text evidence="2">The sequence shown here is derived from an EMBL/GenBank/DDBJ whole genome shotgun (WGS) entry which is preliminary data.</text>
</comment>
<sequence>MVTKLLKAPLRGLMAAALLFGSPPGTSQTIAYARQNETREQRADIQAMQLKNVLNVLKNN</sequence>
<organism evidence="2 3">
    <name type="scientific">Ravibacter arvi</name>
    <dbReference type="NCBI Taxonomy" id="2051041"/>
    <lineage>
        <taxon>Bacteria</taxon>
        <taxon>Pseudomonadati</taxon>
        <taxon>Bacteroidota</taxon>
        <taxon>Cytophagia</taxon>
        <taxon>Cytophagales</taxon>
        <taxon>Spirosomataceae</taxon>
        <taxon>Ravibacter</taxon>
    </lineage>
</organism>
<dbReference type="RefSeq" id="WP_345031370.1">
    <property type="nucleotide sequence ID" value="NZ_BAABEY010000031.1"/>
</dbReference>
<evidence type="ECO:0000256" key="1">
    <source>
        <dbReference type="SAM" id="SignalP"/>
    </source>
</evidence>
<name>A0ABP8M436_9BACT</name>
<keyword evidence="3" id="KW-1185">Reference proteome</keyword>
<keyword evidence="1" id="KW-0732">Signal</keyword>
<gene>
    <name evidence="2" type="ORF">GCM10023091_33900</name>
</gene>